<dbReference type="AlphaFoldDB" id="A0A4Y6PV03"/>
<dbReference type="RefSeq" id="WP_141198656.1">
    <property type="nucleotide sequence ID" value="NZ_CP041186.1"/>
</dbReference>
<evidence type="ECO:0000313" key="2">
    <source>
        <dbReference type="Proteomes" id="UP000315995"/>
    </source>
</evidence>
<gene>
    <name evidence="1" type="ORF">FIV42_15980</name>
</gene>
<name>A0A4Y6PV03_PERCE</name>
<accession>A0A5B8YBA1</accession>
<organism evidence="1 2">
    <name type="scientific">Persicimonas caeni</name>
    <dbReference type="NCBI Taxonomy" id="2292766"/>
    <lineage>
        <taxon>Bacteria</taxon>
        <taxon>Deltaproteobacteria</taxon>
        <taxon>Bradymonadales</taxon>
        <taxon>Bradymonadaceae</taxon>
        <taxon>Persicimonas</taxon>
    </lineage>
</organism>
<sequence length="64" mass="6957">MKNPVGHTTSVTYDLLPTKTDASLSTTNTTLMTSATYGYRLFKPLEFTDTNGEAHVPGDLAEPH</sequence>
<dbReference type="EMBL" id="CP041186">
    <property type="protein sequence ID" value="QDG52184.1"/>
    <property type="molecule type" value="Genomic_DNA"/>
</dbReference>
<dbReference type="Proteomes" id="UP000315995">
    <property type="component" value="Chromosome"/>
</dbReference>
<accession>A0A4Y6PV03</accession>
<protein>
    <submittedName>
        <fullName evidence="1">Uncharacterized protein</fullName>
    </submittedName>
</protein>
<proteinExistence type="predicted"/>
<evidence type="ECO:0000313" key="1">
    <source>
        <dbReference type="EMBL" id="QDG52184.1"/>
    </source>
</evidence>
<keyword evidence="2" id="KW-1185">Reference proteome</keyword>
<reference evidence="1 2" key="1">
    <citation type="submission" date="2019-06" db="EMBL/GenBank/DDBJ databases">
        <title>Persicimonas caeni gen. nov., sp. nov., a predatory bacterium isolated from solar saltern.</title>
        <authorList>
            <person name="Wang S."/>
        </authorList>
    </citation>
    <scope>NUCLEOTIDE SEQUENCE [LARGE SCALE GENOMIC DNA]</scope>
    <source>
        <strain evidence="1 2">YN101</strain>
    </source>
</reference>